<dbReference type="Gene3D" id="3.40.50.300">
    <property type="entry name" value="P-loop containing nucleotide triphosphate hydrolases"/>
    <property type="match status" value="1"/>
</dbReference>
<dbReference type="SUPFAM" id="SSF140990">
    <property type="entry name" value="FtsH protease domain-like"/>
    <property type="match status" value="1"/>
</dbReference>
<evidence type="ECO:0000256" key="6">
    <source>
        <dbReference type="ARBA" id="ARBA00022692"/>
    </source>
</evidence>
<accession>A0A669AVR4</accession>
<keyword evidence="14" id="KW-0496">Mitochondrion</keyword>
<keyword evidence="11 16" id="KW-0067">ATP-binding</keyword>
<dbReference type="InterPro" id="IPR027417">
    <property type="entry name" value="P-loop_NTPase"/>
</dbReference>
<dbReference type="Pfam" id="PF17862">
    <property type="entry name" value="AAA_lid_3"/>
    <property type="match status" value="1"/>
</dbReference>
<dbReference type="PANTHER" id="PTHR43655:SF7">
    <property type="entry name" value="AFG3-LIKE PROTEIN 1"/>
    <property type="match status" value="1"/>
</dbReference>
<gene>
    <name evidence="20" type="primary">LOC100702885</name>
</gene>
<dbReference type="InterPro" id="IPR000642">
    <property type="entry name" value="Peptidase_M41"/>
</dbReference>
<reference evidence="21" key="1">
    <citation type="submission" date="2012-01" db="EMBL/GenBank/DDBJ databases">
        <title>The Genome Sequence of Oreochromis niloticus (Nile Tilapia).</title>
        <authorList>
            <consortium name="Broad Institute Genome Assembly Team"/>
            <consortium name="Broad Institute Sequencing Platform"/>
            <person name="Di Palma F."/>
            <person name="Johnson J."/>
            <person name="Lander E.S."/>
            <person name="Lindblad-Toh K."/>
        </authorList>
    </citation>
    <scope>NUCLEOTIDE SEQUENCE [LARGE SCALE GENOMIC DNA]</scope>
</reference>
<keyword evidence="6 18" id="KW-0812">Transmembrane</keyword>
<keyword evidence="15 18" id="KW-0472">Membrane</keyword>
<reference evidence="20" key="3">
    <citation type="submission" date="2025-09" db="UniProtKB">
        <authorList>
            <consortium name="Ensembl"/>
        </authorList>
    </citation>
    <scope>IDENTIFICATION</scope>
</reference>
<dbReference type="GO" id="GO:0034982">
    <property type="term" value="P:mitochondrial protein processing"/>
    <property type="evidence" value="ECO:0007669"/>
    <property type="project" value="TreeGrafter"/>
</dbReference>
<dbReference type="PROSITE" id="PS00674">
    <property type="entry name" value="AAA"/>
    <property type="match status" value="1"/>
</dbReference>
<comment type="cofactor">
    <cofactor evidence="1">
        <name>Zn(2+)</name>
        <dbReference type="ChEBI" id="CHEBI:29105"/>
    </cofactor>
</comment>
<evidence type="ECO:0000256" key="7">
    <source>
        <dbReference type="ARBA" id="ARBA00022723"/>
    </source>
</evidence>
<dbReference type="AlphaFoldDB" id="A0A669AVR4"/>
<evidence type="ECO:0000256" key="4">
    <source>
        <dbReference type="ARBA" id="ARBA00010550"/>
    </source>
</evidence>
<evidence type="ECO:0000256" key="16">
    <source>
        <dbReference type="RuleBase" id="RU003651"/>
    </source>
</evidence>
<dbReference type="InterPro" id="IPR003960">
    <property type="entry name" value="ATPase_AAA_CS"/>
</dbReference>
<dbReference type="FunFam" id="1.10.8.60:FF:000019">
    <property type="entry name" value="AFG3-like AAA ATPase 2"/>
    <property type="match status" value="1"/>
</dbReference>
<evidence type="ECO:0000256" key="2">
    <source>
        <dbReference type="ARBA" id="ARBA00004225"/>
    </source>
</evidence>
<keyword evidence="21" id="KW-1185">Reference proteome</keyword>
<keyword evidence="10" id="KW-0862">Zinc</keyword>
<evidence type="ECO:0000256" key="11">
    <source>
        <dbReference type="ARBA" id="ARBA00022840"/>
    </source>
</evidence>
<evidence type="ECO:0000259" key="19">
    <source>
        <dbReference type="SMART" id="SM00382"/>
    </source>
</evidence>
<evidence type="ECO:0000256" key="5">
    <source>
        <dbReference type="ARBA" id="ARBA00022670"/>
    </source>
</evidence>
<evidence type="ECO:0000313" key="21">
    <source>
        <dbReference type="Proteomes" id="UP000005207"/>
    </source>
</evidence>
<name>A0A669AVR4_ORENI</name>
<dbReference type="Pfam" id="PF01434">
    <property type="entry name" value="Peptidase_M41"/>
    <property type="match status" value="1"/>
</dbReference>
<evidence type="ECO:0000256" key="14">
    <source>
        <dbReference type="ARBA" id="ARBA00023128"/>
    </source>
</evidence>
<dbReference type="GO" id="GO:0004176">
    <property type="term" value="F:ATP-dependent peptidase activity"/>
    <property type="evidence" value="ECO:0007669"/>
    <property type="project" value="InterPro"/>
</dbReference>
<keyword evidence="9" id="KW-0378">Hydrolase</keyword>
<comment type="similarity">
    <text evidence="3">In the C-terminal section; belongs to the peptidase M41 family.</text>
</comment>
<proteinExistence type="inferred from homology"/>
<dbReference type="SUPFAM" id="SSF52540">
    <property type="entry name" value="P-loop containing nucleoside triphosphate hydrolases"/>
    <property type="match status" value="1"/>
</dbReference>
<evidence type="ECO:0000256" key="15">
    <source>
        <dbReference type="ARBA" id="ARBA00023136"/>
    </source>
</evidence>
<dbReference type="InterPro" id="IPR050928">
    <property type="entry name" value="ATP-dep_Zn_Metalloprotease"/>
</dbReference>
<dbReference type="HAMAP" id="MF_01458">
    <property type="entry name" value="FtsH"/>
    <property type="match status" value="1"/>
</dbReference>
<dbReference type="InterPro" id="IPR003593">
    <property type="entry name" value="AAA+_ATPase"/>
</dbReference>
<dbReference type="GO" id="GO:0005524">
    <property type="term" value="F:ATP binding"/>
    <property type="evidence" value="ECO:0007669"/>
    <property type="project" value="UniProtKB-KW"/>
</dbReference>
<dbReference type="FunFam" id="1.20.58.760:FF:000003">
    <property type="entry name" value="AFG3-like AAA ATPase 2"/>
    <property type="match status" value="1"/>
</dbReference>
<dbReference type="InterPro" id="IPR005936">
    <property type="entry name" value="FtsH"/>
</dbReference>
<dbReference type="GO" id="GO:0016887">
    <property type="term" value="F:ATP hydrolysis activity"/>
    <property type="evidence" value="ECO:0007669"/>
    <property type="project" value="InterPro"/>
</dbReference>
<keyword evidence="12 18" id="KW-1133">Transmembrane helix</keyword>
<keyword evidence="8 16" id="KW-0547">Nucleotide-binding</keyword>
<feature type="domain" description="AAA+ ATPase" evidence="19">
    <location>
        <begin position="189"/>
        <end position="328"/>
    </location>
</feature>
<comment type="similarity">
    <text evidence="4">In the N-terminal section; belongs to the AAA ATPase family.</text>
</comment>
<evidence type="ECO:0000256" key="17">
    <source>
        <dbReference type="SAM" id="MobiDB-lite"/>
    </source>
</evidence>
<dbReference type="Gene3D" id="1.20.58.760">
    <property type="entry name" value="Peptidase M41"/>
    <property type="match status" value="1"/>
</dbReference>
<evidence type="ECO:0000256" key="13">
    <source>
        <dbReference type="ARBA" id="ARBA00023049"/>
    </source>
</evidence>
<feature type="region of interest" description="Disordered" evidence="17">
    <location>
        <begin position="620"/>
        <end position="653"/>
    </location>
</feature>
<evidence type="ECO:0000256" key="8">
    <source>
        <dbReference type="ARBA" id="ARBA00022741"/>
    </source>
</evidence>
<evidence type="ECO:0000313" key="20">
    <source>
        <dbReference type="Ensembl" id="ENSONIP00000027179.1"/>
    </source>
</evidence>
<keyword evidence="13" id="KW-0482">Metalloprotease</keyword>
<dbReference type="GO" id="GO:0046872">
    <property type="term" value="F:metal ion binding"/>
    <property type="evidence" value="ECO:0007669"/>
    <property type="project" value="UniProtKB-KW"/>
</dbReference>
<dbReference type="InterPro" id="IPR037219">
    <property type="entry name" value="Peptidase_M41-like"/>
</dbReference>
<dbReference type="GeneTree" id="ENSGT00940000160625"/>
<dbReference type="Proteomes" id="UP000005207">
    <property type="component" value="Linkage group LG1"/>
</dbReference>
<feature type="transmembrane region" description="Helical" evidence="18">
    <location>
        <begin position="100"/>
        <end position="119"/>
    </location>
</feature>
<sequence>KTVQNLAAGAAGMASAFLYFHFRETGVQISWKDFVHHYLSRGLVRGRDHFNYGVFLTPNYLWFNIGSADSFEHNLQLAQQEMGLDSTQKVPVLYSSESDGTLFLSVLPILLVVGFLLFATRHGPMAGGLGGWGRESLFGISESKARIIKKNVSVRFKDVAGCEEAKQDILEFINFLKSPHQYHDLGAKIPKGAVLWGPSGNGKTLLAKATAGEANVPFIAVNGSEFQEMFVGVGPARIRDLFATARKNAPCILFIDEIDAIGRKRGKENFGDEGEHENTLNQLLVEMDGFNSSANIVVLAATNRADILDPALMRPGRFDRHVYIGPPDMKGRASIFKVHLRPLKLDSSVDVETLARNLAALTPDFTGADIANVCNEAALIAARHLSQYVSSKHFEWAVERVVGGLEKRSQVLQLPEKTTLAYHEAGHAVTGWFLEHADPLFKVSLVPRGTGLGYAQYLPKEQYLFTQEQLFDRMCMMLGGRVAEQVFFHQITTRAQDDLRKVTQSAYAQIVQFGMNGAVGQVSFDLPQWGSLITDKPFSESTAQLIDQEVRSLIDAAFQRTLELILDKKEMVEKVAKHLLDQEILDRADMVELLGPRPFQEKSSYQKFVDGLEKSKEDTFLPEGLTDWQNNKGDKKHLQNRQNTSRSVSGSCD</sequence>
<reference evidence="20" key="2">
    <citation type="submission" date="2025-08" db="UniProtKB">
        <authorList>
            <consortium name="Ensembl"/>
        </authorList>
    </citation>
    <scope>IDENTIFICATION</scope>
</reference>
<dbReference type="InterPro" id="IPR003959">
    <property type="entry name" value="ATPase_AAA_core"/>
</dbReference>
<dbReference type="Gene3D" id="3.40.1690.20">
    <property type="match status" value="1"/>
</dbReference>
<evidence type="ECO:0000256" key="1">
    <source>
        <dbReference type="ARBA" id="ARBA00001947"/>
    </source>
</evidence>
<dbReference type="GO" id="GO:0004222">
    <property type="term" value="F:metalloendopeptidase activity"/>
    <property type="evidence" value="ECO:0007669"/>
    <property type="project" value="InterPro"/>
</dbReference>
<dbReference type="InterPro" id="IPR041569">
    <property type="entry name" value="AAA_lid_3"/>
</dbReference>
<dbReference type="NCBIfam" id="TIGR01241">
    <property type="entry name" value="FtsH_fam"/>
    <property type="match status" value="1"/>
</dbReference>
<dbReference type="Gene3D" id="1.10.8.60">
    <property type="match status" value="1"/>
</dbReference>
<evidence type="ECO:0000256" key="18">
    <source>
        <dbReference type="SAM" id="Phobius"/>
    </source>
</evidence>
<protein>
    <submittedName>
        <fullName evidence="20">AFG3-like protein 1</fullName>
    </submittedName>
</protein>
<comment type="subcellular location">
    <subcellularLocation>
        <location evidence="2">Mitochondrion membrane</location>
        <topology evidence="2">Multi-pass membrane protein</topology>
    </subcellularLocation>
</comment>
<feature type="compositionally biased region" description="Polar residues" evidence="17">
    <location>
        <begin position="640"/>
        <end position="653"/>
    </location>
</feature>
<evidence type="ECO:0000256" key="10">
    <source>
        <dbReference type="ARBA" id="ARBA00022833"/>
    </source>
</evidence>
<dbReference type="SMART" id="SM00382">
    <property type="entry name" value="AAA"/>
    <property type="match status" value="1"/>
</dbReference>
<evidence type="ECO:0000256" key="3">
    <source>
        <dbReference type="ARBA" id="ARBA00010044"/>
    </source>
</evidence>
<comment type="similarity">
    <text evidence="16">Belongs to the AAA ATPase family.</text>
</comment>
<dbReference type="CDD" id="cd19501">
    <property type="entry name" value="RecA-like_FtsH"/>
    <property type="match status" value="1"/>
</dbReference>
<evidence type="ECO:0000256" key="9">
    <source>
        <dbReference type="ARBA" id="ARBA00022801"/>
    </source>
</evidence>
<dbReference type="PANTHER" id="PTHR43655">
    <property type="entry name" value="ATP-DEPENDENT PROTEASE"/>
    <property type="match status" value="1"/>
</dbReference>
<dbReference type="GO" id="GO:0005745">
    <property type="term" value="C:m-AAA complex"/>
    <property type="evidence" value="ECO:0007669"/>
    <property type="project" value="TreeGrafter"/>
</dbReference>
<dbReference type="FunFam" id="3.40.50.300:FF:000001">
    <property type="entry name" value="ATP-dependent zinc metalloprotease FtsH"/>
    <property type="match status" value="1"/>
</dbReference>
<evidence type="ECO:0000256" key="12">
    <source>
        <dbReference type="ARBA" id="ARBA00022989"/>
    </source>
</evidence>
<keyword evidence="7" id="KW-0479">Metal-binding</keyword>
<dbReference type="Pfam" id="PF00004">
    <property type="entry name" value="AAA"/>
    <property type="match status" value="1"/>
</dbReference>
<dbReference type="Ensembl" id="ENSONIT00000039773.1">
    <property type="protein sequence ID" value="ENSONIP00000027179.1"/>
    <property type="gene ID" value="ENSONIG00000005642.2"/>
</dbReference>
<organism evidence="20 21">
    <name type="scientific">Oreochromis niloticus</name>
    <name type="common">Nile tilapia</name>
    <name type="synonym">Tilapia nilotica</name>
    <dbReference type="NCBI Taxonomy" id="8128"/>
    <lineage>
        <taxon>Eukaryota</taxon>
        <taxon>Metazoa</taxon>
        <taxon>Chordata</taxon>
        <taxon>Craniata</taxon>
        <taxon>Vertebrata</taxon>
        <taxon>Euteleostomi</taxon>
        <taxon>Actinopterygii</taxon>
        <taxon>Neopterygii</taxon>
        <taxon>Teleostei</taxon>
        <taxon>Neoteleostei</taxon>
        <taxon>Acanthomorphata</taxon>
        <taxon>Ovalentaria</taxon>
        <taxon>Cichlomorphae</taxon>
        <taxon>Cichliformes</taxon>
        <taxon>Cichlidae</taxon>
        <taxon>African cichlids</taxon>
        <taxon>Pseudocrenilabrinae</taxon>
        <taxon>Oreochromini</taxon>
        <taxon>Oreochromis</taxon>
    </lineage>
</organism>
<keyword evidence="5" id="KW-0645">Protease</keyword>